<feature type="compositionally biased region" description="Basic and acidic residues" evidence="1">
    <location>
        <begin position="1"/>
        <end position="12"/>
    </location>
</feature>
<comment type="caution">
    <text evidence="2">The sequence shown here is derived from an EMBL/GenBank/DDBJ whole genome shotgun (WGS) entry which is preliminary data.</text>
</comment>
<feature type="compositionally biased region" description="Basic and acidic residues" evidence="1">
    <location>
        <begin position="53"/>
        <end position="74"/>
    </location>
</feature>
<sequence length="81" mass="9184">MVTAHRQEERGELSVPNEHGAPGEHSGDGADDGRKEEYELPPIRGPWMWASSRRQDRLHEEDAASARGGKDNKQQGRRRPR</sequence>
<organism evidence="2 3">
    <name type="scientific">Oryza meyeriana var. granulata</name>
    <dbReference type="NCBI Taxonomy" id="110450"/>
    <lineage>
        <taxon>Eukaryota</taxon>
        <taxon>Viridiplantae</taxon>
        <taxon>Streptophyta</taxon>
        <taxon>Embryophyta</taxon>
        <taxon>Tracheophyta</taxon>
        <taxon>Spermatophyta</taxon>
        <taxon>Magnoliopsida</taxon>
        <taxon>Liliopsida</taxon>
        <taxon>Poales</taxon>
        <taxon>Poaceae</taxon>
        <taxon>BOP clade</taxon>
        <taxon>Oryzoideae</taxon>
        <taxon>Oryzeae</taxon>
        <taxon>Oryzinae</taxon>
        <taxon>Oryza</taxon>
        <taxon>Oryza meyeriana</taxon>
    </lineage>
</organism>
<evidence type="ECO:0000313" key="2">
    <source>
        <dbReference type="EMBL" id="KAF0934463.1"/>
    </source>
</evidence>
<reference evidence="2 3" key="1">
    <citation type="submission" date="2019-11" db="EMBL/GenBank/DDBJ databases">
        <title>Whole genome sequence of Oryza granulata.</title>
        <authorList>
            <person name="Li W."/>
        </authorList>
    </citation>
    <scope>NUCLEOTIDE SEQUENCE [LARGE SCALE GENOMIC DNA]</scope>
    <source>
        <strain evidence="3">cv. Menghai</strain>
        <tissue evidence="2">Leaf</tissue>
    </source>
</reference>
<protein>
    <submittedName>
        <fullName evidence="2">Uncharacterized protein</fullName>
    </submittedName>
</protein>
<evidence type="ECO:0000313" key="3">
    <source>
        <dbReference type="Proteomes" id="UP000479710"/>
    </source>
</evidence>
<gene>
    <name evidence="2" type="ORF">E2562_025540</name>
</gene>
<dbReference type="Proteomes" id="UP000479710">
    <property type="component" value="Unassembled WGS sequence"/>
</dbReference>
<evidence type="ECO:0000256" key="1">
    <source>
        <dbReference type="SAM" id="MobiDB-lite"/>
    </source>
</evidence>
<proteinExistence type="predicted"/>
<name>A0A6G1FCA4_9ORYZ</name>
<dbReference type="AlphaFoldDB" id="A0A6G1FCA4"/>
<feature type="compositionally biased region" description="Basic and acidic residues" evidence="1">
    <location>
        <begin position="21"/>
        <end position="38"/>
    </location>
</feature>
<accession>A0A6G1FCA4</accession>
<keyword evidence="3" id="KW-1185">Reference proteome</keyword>
<feature type="region of interest" description="Disordered" evidence="1">
    <location>
        <begin position="1"/>
        <end position="81"/>
    </location>
</feature>
<dbReference type="EMBL" id="SPHZ02000001">
    <property type="protein sequence ID" value="KAF0934463.1"/>
    <property type="molecule type" value="Genomic_DNA"/>
</dbReference>